<organism evidence="1">
    <name type="scientific">Paenarthrobacter sp. AMU7</name>
    <dbReference type="NCBI Taxonomy" id="3162492"/>
    <lineage>
        <taxon>Bacteria</taxon>
        <taxon>Bacillati</taxon>
        <taxon>Actinomycetota</taxon>
        <taxon>Actinomycetes</taxon>
        <taxon>Micrococcales</taxon>
        <taxon>Micrococcaceae</taxon>
        <taxon>Paenarthrobacter</taxon>
    </lineage>
</organism>
<dbReference type="EMBL" id="CP165735">
    <property type="protein sequence ID" value="XDV71680.1"/>
    <property type="molecule type" value="Genomic_DNA"/>
</dbReference>
<protein>
    <submittedName>
        <fullName evidence="1">Uncharacterized protein</fullName>
    </submittedName>
</protein>
<dbReference type="AlphaFoldDB" id="A0AB39YPV6"/>
<accession>A0AB39YPV6</accession>
<evidence type="ECO:0000313" key="1">
    <source>
        <dbReference type="EMBL" id="XDV71680.1"/>
    </source>
</evidence>
<dbReference type="RefSeq" id="WP_369745641.1">
    <property type="nucleotide sequence ID" value="NZ_CP165735.1"/>
</dbReference>
<gene>
    <name evidence="1" type="ORF">ABQM86_00365</name>
</gene>
<sequence>MAVPELKELKSLSSEESTDLEAAWVELRQTIDESKVTSFRACSRDGRSWAEDPEAVRAMAHREGHG</sequence>
<reference evidence="1" key="1">
    <citation type="submission" date="2024-07" db="EMBL/GenBank/DDBJ databases">
        <authorList>
            <person name="Li J."/>
            <person name="Wei H."/>
            <person name="Ma J."/>
        </authorList>
    </citation>
    <scope>NUCLEOTIDE SEQUENCE</scope>
    <source>
        <strain evidence="1">AMU7</strain>
    </source>
</reference>
<name>A0AB39YPV6_9MICC</name>
<proteinExistence type="predicted"/>